<keyword evidence="8 12" id="KW-0175">Coiled coil</keyword>
<evidence type="ECO:0000256" key="8">
    <source>
        <dbReference type="ARBA" id="ARBA00023054"/>
    </source>
</evidence>
<dbReference type="Proteomes" id="UP001519460">
    <property type="component" value="Unassembled WGS sequence"/>
</dbReference>
<gene>
    <name evidence="16" type="ORF">BaRGS_00014571</name>
</gene>
<feature type="region of interest" description="Disordered" evidence="13">
    <location>
        <begin position="1"/>
        <end position="31"/>
    </location>
</feature>
<evidence type="ECO:0000256" key="6">
    <source>
        <dbReference type="ARBA" id="ARBA00022843"/>
    </source>
</evidence>
<dbReference type="Pfam" id="PF00350">
    <property type="entry name" value="Dynamin_N"/>
    <property type="match status" value="1"/>
</dbReference>
<keyword evidence="9" id="KW-0496">Mitochondrion</keyword>
<dbReference type="InterPro" id="IPR006884">
    <property type="entry name" value="Fzo/mitofusin_HR2"/>
</dbReference>
<comment type="caution">
    <text evidence="16">The sequence shown here is derived from an EMBL/GenBank/DDBJ whole genome shotgun (WGS) entry which is preliminary data.</text>
</comment>
<dbReference type="InterPro" id="IPR030381">
    <property type="entry name" value="G_DYNAMIN_dom"/>
</dbReference>
<dbReference type="InterPro" id="IPR027417">
    <property type="entry name" value="P-loop_NTPase"/>
</dbReference>
<proteinExistence type="predicted"/>
<dbReference type="Gene3D" id="3.40.50.300">
    <property type="entry name" value="P-loop containing nucleotide triphosphate hydrolases"/>
    <property type="match status" value="1"/>
</dbReference>
<evidence type="ECO:0000256" key="10">
    <source>
        <dbReference type="ARBA" id="ARBA00023134"/>
    </source>
</evidence>
<dbReference type="Pfam" id="PF04799">
    <property type="entry name" value="Fzo_mitofusin"/>
    <property type="match status" value="1"/>
</dbReference>
<dbReference type="PANTHER" id="PTHR10465">
    <property type="entry name" value="TRANSMEMBRANE GTPASE FZO1"/>
    <property type="match status" value="1"/>
</dbReference>
<keyword evidence="17" id="KW-1185">Reference proteome</keyword>
<dbReference type="CDD" id="cd09912">
    <property type="entry name" value="DLP_2"/>
    <property type="match status" value="1"/>
</dbReference>
<dbReference type="GO" id="GO:0005525">
    <property type="term" value="F:GTP binding"/>
    <property type="evidence" value="ECO:0007669"/>
    <property type="project" value="UniProtKB-KW"/>
</dbReference>
<feature type="compositionally biased region" description="Low complexity" evidence="13">
    <location>
        <begin position="21"/>
        <end position="31"/>
    </location>
</feature>
<comment type="subcellular location">
    <subcellularLocation>
        <location evidence="1">Mitochondrion outer membrane</location>
        <topology evidence="1">Multi-pass membrane protein</topology>
    </subcellularLocation>
</comment>
<keyword evidence="5" id="KW-0378">Hydrolase</keyword>
<evidence type="ECO:0000256" key="2">
    <source>
        <dbReference type="ARBA" id="ARBA00022692"/>
    </source>
</evidence>
<dbReference type="SUPFAM" id="SSF52540">
    <property type="entry name" value="P-loop containing nucleoside triphosphate hydrolases"/>
    <property type="match status" value="1"/>
</dbReference>
<keyword evidence="2 14" id="KW-0812">Transmembrane</keyword>
<evidence type="ECO:0000259" key="15">
    <source>
        <dbReference type="PROSITE" id="PS51718"/>
    </source>
</evidence>
<feature type="coiled-coil region" evidence="12">
    <location>
        <begin position="708"/>
        <end position="752"/>
    </location>
</feature>
<dbReference type="PROSITE" id="PS51718">
    <property type="entry name" value="G_DYNAMIN_2"/>
    <property type="match status" value="1"/>
</dbReference>
<evidence type="ECO:0000313" key="17">
    <source>
        <dbReference type="Proteomes" id="UP001519460"/>
    </source>
</evidence>
<keyword evidence="3" id="KW-0547">Nucleotide-binding</keyword>
<dbReference type="InterPro" id="IPR027094">
    <property type="entry name" value="Mitofusin_fam"/>
</dbReference>
<dbReference type="FunFam" id="3.40.50.300:FF:000214">
    <property type="entry name" value="Mitofusin 2"/>
    <property type="match status" value="1"/>
</dbReference>
<dbReference type="GO" id="GO:0005741">
    <property type="term" value="C:mitochondrial outer membrane"/>
    <property type="evidence" value="ECO:0007669"/>
    <property type="project" value="UniProtKB-SubCell"/>
</dbReference>
<dbReference type="SUPFAM" id="SSF111479">
    <property type="entry name" value="Fzo-like conserved region"/>
    <property type="match status" value="1"/>
</dbReference>
<evidence type="ECO:0000313" key="16">
    <source>
        <dbReference type="EMBL" id="KAK7494098.1"/>
    </source>
</evidence>
<evidence type="ECO:0000256" key="13">
    <source>
        <dbReference type="SAM" id="MobiDB-lite"/>
    </source>
</evidence>
<reference evidence="16 17" key="1">
    <citation type="journal article" date="2023" name="Sci. Data">
        <title>Genome assembly of the Korean intertidal mud-creeper Batillaria attramentaria.</title>
        <authorList>
            <person name="Patra A.K."/>
            <person name="Ho P.T."/>
            <person name="Jun S."/>
            <person name="Lee S.J."/>
            <person name="Kim Y."/>
            <person name="Won Y.J."/>
        </authorList>
    </citation>
    <scope>NUCLEOTIDE SEQUENCE [LARGE SCALE GENOMIC DNA]</scope>
    <source>
        <strain evidence="16">Wonlab-2016</strain>
    </source>
</reference>
<dbReference type="PANTHER" id="PTHR10465:SF3">
    <property type="entry name" value="TRANSMEMBRANE GTPASE MARF-RELATED"/>
    <property type="match status" value="1"/>
</dbReference>
<dbReference type="FunFam" id="1.20.5.110:FF:000012">
    <property type="entry name" value="Mitofusin 2"/>
    <property type="match status" value="1"/>
</dbReference>
<dbReference type="EMBL" id="JACVVK020000086">
    <property type="protein sequence ID" value="KAK7494098.1"/>
    <property type="molecule type" value="Genomic_DNA"/>
</dbReference>
<evidence type="ECO:0000256" key="11">
    <source>
        <dbReference type="ARBA" id="ARBA00023136"/>
    </source>
</evidence>
<keyword evidence="10" id="KW-0342">GTP-binding</keyword>
<dbReference type="Gene3D" id="1.20.5.110">
    <property type="match status" value="1"/>
</dbReference>
<accession>A0ABD0L464</accession>
<evidence type="ECO:0000256" key="1">
    <source>
        <dbReference type="ARBA" id="ARBA00004374"/>
    </source>
</evidence>
<dbReference type="GO" id="GO:0007005">
    <property type="term" value="P:mitochondrion organization"/>
    <property type="evidence" value="ECO:0007669"/>
    <property type="project" value="UniProtKB-ARBA"/>
</dbReference>
<evidence type="ECO:0000256" key="3">
    <source>
        <dbReference type="ARBA" id="ARBA00022741"/>
    </source>
</evidence>
<sequence length="765" mass="86185">MSGSLLKQATMDASELSRQPSGSSSNLRNLGNGHGRESALQLFVQAKKRINDIFKDIGDYVTEVDTFVKGVVAKGKGGEEEIISPQNAEVVEGFKAKIDGIREVLSRDHMKVVFFGRTSNGKSTVINAMLREKILPSGIGHTTNCFIQVEGSDNEEASLLTEDSNQPKNIQSVKQLASALSSAKLKENALIRILWPKSKCRLLREDIIFLDSPGIDVSPDLDSWIDKHCLDADVFVLVANAESTLMQTEKNFFHKVSARLSKPNIFVLQNRWDVSEMEEDIDKVKQQHIDYNTQFLADQLQVVDRREAKDRVFFVSAREALVSRLHNDTGIPTPDRVLMPGFQARIFEFANFENKFEVCISKSAVKTKFEQHTDRGKSITCELRAAMEQVYTTSNELQEKQHQVQQERAHELDFLVKQLDLLTREVKEKIKVMVEDVERKVASALNDEIRRLSLLVEEFDRPFHPDPMLLNVYKKEMHAHVEQTLGRNLQARCSTALLHGVESTEKQMTDRLSSILPEDTRQQLFNLIPKRDFEIAYRLDCRNLCADFREDIEFRFSFGPTALLQRLLGSKSNAGFLVGTAGTLGQPMSGGGAVPASSVQGLHDNEILTTLLTTFASFTSRTTLGAVAVAGLLAKAAGWRVIAVTGALYGLLYLYERLTWTTRAKERCFKQQYVEYASSKLRLIVDLTSSNCSHQVQQELSSTFARLCHHADITKQHLEEELKQLEAELHRLQEVSSSAKSLRNKADFLDSELNSFCTQYLELDS</sequence>
<evidence type="ECO:0000256" key="12">
    <source>
        <dbReference type="SAM" id="Coils"/>
    </source>
</evidence>
<evidence type="ECO:0000256" key="9">
    <source>
        <dbReference type="ARBA" id="ARBA00023128"/>
    </source>
</evidence>
<evidence type="ECO:0000256" key="14">
    <source>
        <dbReference type="SAM" id="Phobius"/>
    </source>
</evidence>
<feature type="domain" description="Dynamin-type G" evidence="15">
    <location>
        <begin position="106"/>
        <end position="353"/>
    </location>
</feature>
<evidence type="ECO:0000256" key="5">
    <source>
        <dbReference type="ARBA" id="ARBA00022801"/>
    </source>
</evidence>
<keyword evidence="6" id="KW-0832">Ubl conjugation</keyword>
<dbReference type="AlphaFoldDB" id="A0ABD0L464"/>
<name>A0ABD0L464_9CAEN</name>
<keyword evidence="7 14" id="KW-1133">Transmembrane helix</keyword>
<evidence type="ECO:0000256" key="4">
    <source>
        <dbReference type="ARBA" id="ARBA00022787"/>
    </source>
</evidence>
<keyword evidence="4" id="KW-1000">Mitochondrion outer membrane</keyword>
<evidence type="ECO:0000256" key="7">
    <source>
        <dbReference type="ARBA" id="ARBA00022989"/>
    </source>
</evidence>
<keyword evidence="11 14" id="KW-0472">Membrane</keyword>
<feature type="transmembrane region" description="Helical" evidence="14">
    <location>
        <begin position="637"/>
        <end position="655"/>
    </location>
</feature>
<organism evidence="16 17">
    <name type="scientific">Batillaria attramentaria</name>
    <dbReference type="NCBI Taxonomy" id="370345"/>
    <lineage>
        <taxon>Eukaryota</taxon>
        <taxon>Metazoa</taxon>
        <taxon>Spiralia</taxon>
        <taxon>Lophotrochozoa</taxon>
        <taxon>Mollusca</taxon>
        <taxon>Gastropoda</taxon>
        <taxon>Caenogastropoda</taxon>
        <taxon>Sorbeoconcha</taxon>
        <taxon>Cerithioidea</taxon>
        <taxon>Batillariidae</taxon>
        <taxon>Batillaria</taxon>
    </lineage>
</organism>
<protein>
    <recommendedName>
        <fullName evidence="15">Dynamin-type G domain-containing protein</fullName>
    </recommendedName>
</protein>
<dbReference type="InterPro" id="IPR045063">
    <property type="entry name" value="Dynamin_N"/>
</dbReference>
<dbReference type="GO" id="GO:0016787">
    <property type="term" value="F:hydrolase activity"/>
    <property type="evidence" value="ECO:0007669"/>
    <property type="project" value="UniProtKB-KW"/>
</dbReference>